<evidence type="ECO:0000256" key="3">
    <source>
        <dbReference type="ARBA" id="ARBA00022989"/>
    </source>
</evidence>
<evidence type="ECO:0000256" key="2">
    <source>
        <dbReference type="ARBA" id="ARBA00022692"/>
    </source>
</evidence>
<accession>A0ABW7H574</accession>
<organism evidence="6 7">
    <name type="scientific">Pelomonas baiyunensis</name>
    <dbReference type="NCBI Taxonomy" id="3299026"/>
    <lineage>
        <taxon>Bacteria</taxon>
        <taxon>Pseudomonadati</taxon>
        <taxon>Pseudomonadota</taxon>
        <taxon>Betaproteobacteria</taxon>
        <taxon>Burkholderiales</taxon>
        <taxon>Sphaerotilaceae</taxon>
        <taxon>Roseateles</taxon>
    </lineage>
</organism>
<feature type="transmembrane region" description="Helical" evidence="5">
    <location>
        <begin position="7"/>
        <end position="29"/>
    </location>
</feature>
<comment type="caution">
    <text evidence="6">The sequence shown here is derived from an EMBL/GenBank/DDBJ whole genome shotgun (WGS) entry which is preliminary data.</text>
</comment>
<reference evidence="6 7" key="1">
    <citation type="submission" date="2024-08" db="EMBL/GenBank/DDBJ databases">
        <authorList>
            <person name="Lu H."/>
        </authorList>
    </citation>
    <scope>NUCLEOTIDE SEQUENCE [LARGE SCALE GENOMIC DNA]</scope>
    <source>
        <strain evidence="6 7">BYS87W</strain>
    </source>
</reference>
<keyword evidence="4 5" id="KW-0472">Membrane</keyword>
<dbReference type="RefSeq" id="WP_394387503.1">
    <property type="nucleotide sequence ID" value="NZ_JBIGIB010000007.1"/>
</dbReference>
<evidence type="ECO:0000256" key="5">
    <source>
        <dbReference type="SAM" id="Phobius"/>
    </source>
</evidence>
<keyword evidence="7" id="KW-1185">Reference proteome</keyword>
<keyword evidence="3 5" id="KW-1133">Transmembrane helix</keyword>
<evidence type="ECO:0000313" key="6">
    <source>
        <dbReference type="EMBL" id="MFG6469166.1"/>
    </source>
</evidence>
<evidence type="ECO:0000256" key="1">
    <source>
        <dbReference type="ARBA" id="ARBA00004141"/>
    </source>
</evidence>
<dbReference type="EMBL" id="JBIGIB010000007">
    <property type="protein sequence ID" value="MFG6469166.1"/>
    <property type="molecule type" value="Genomic_DNA"/>
</dbReference>
<feature type="transmembrane region" description="Helical" evidence="5">
    <location>
        <begin position="35"/>
        <end position="56"/>
    </location>
</feature>
<proteinExistence type="predicted"/>
<dbReference type="PANTHER" id="PTHR36926">
    <property type="entry name" value="COLICIN V PRODUCTION PROTEIN"/>
    <property type="match status" value="1"/>
</dbReference>
<comment type="subcellular location">
    <subcellularLocation>
        <location evidence="1">Membrane</location>
        <topology evidence="1">Multi-pass membrane protein</topology>
    </subcellularLocation>
</comment>
<dbReference type="InterPro" id="IPR003825">
    <property type="entry name" value="Colicin-V_CvpA"/>
</dbReference>
<dbReference type="Pfam" id="PF02674">
    <property type="entry name" value="Colicin_V"/>
    <property type="match status" value="1"/>
</dbReference>
<gene>
    <name evidence="6" type="ORF">ACG01O_21290</name>
</gene>
<protein>
    <submittedName>
        <fullName evidence="6">CvpA family protein</fullName>
    </submittedName>
</protein>
<name>A0ABW7H574_9BURK</name>
<keyword evidence="2 5" id="KW-0812">Transmembrane</keyword>
<evidence type="ECO:0000313" key="7">
    <source>
        <dbReference type="Proteomes" id="UP001606303"/>
    </source>
</evidence>
<dbReference type="Proteomes" id="UP001606303">
    <property type="component" value="Unassembled WGS sequence"/>
</dbReference>
<feature type="transmembrane region" description="Helical" evidence="5">
    <location>
        <begin position="68"/>
        <end position="88"/>
    </location>
</feature>
<sequence length="180" mass="18854">MDVTLSWVDLALGALLLISIGVGLWRGLVFEVMSLAGWLVAYLAAGPLSPLVESLLPQRWTESLGPAALHFVSLVASFVLVLIVWSLASRLVKTLIQASPLSALDRLGGAGFGTLRGVLVALLLVLVIGASPLAQSATWQASRAVPVLAGVLQGLAPWLPDPVAHFITRSMTPSDEASTE</sequence>
<feature type="transmembrane region" description="Helical" evidence="5">
    <location>
        <begin position="108"/>
        <end position="133"/>
    </location>
</feature>
<dbReference type="InterPro" id="IPR052719">
    <property type="entry name" value="CvpA-like"/>
</dbReference>
<evidence type="ECO:0000256" key="4">
    <source>
        <dbReference type="ARBA" id="ARBA00023136"/>
    </source>
</evidence>
<dbReference type="PANTHER" id="PTHR36926:SF1">
    <property type="entry name" value="COLICIN V PRODUCTION PROTEIN"/>
    <property type="match status" value="1"/>
</dbReference>